<dbReference type="Gene3D" id="3.30.450.20">
    <property type="entry name" value="PAS domain"/>
    <property type="match status" value="1"/>
</dbReference>
<reference evidence="9" key="1">
    <citation type="submission" date="2019-08" db="EMBL/GenBank/DDBJ databases">
        <authorList>
            <person name="Kucharzyk K."/>
            <person name="Murdoch R.W."/>
            <person name="Higgins S."/>
            <person name="Loffler F."/>
        </authorList>
    </citation>
    <scope>NUCLEOTIDE SEQUENCE</scope>
</reference>
<dbReference type="SMART" id="SM00388">
    <property type="entry name" value="HisKA"/>
    <property type="match status" value="1"/>
</dbReference>
<dbReference type="EC" id="2.7.13.3" evidence="2"/>
<dbReference type="Gene3D" id="3.30.565.10">
    <property type="entry name" value="Histidine kinase-like ATPase, C-terminal domain"/>
    <property type="match status" value="1"/>
</dbReference>
<dbReference type="NCBIfam" id="TIGR00229">
    <property type="entry name" value="sensory_box"/>
    <property type="match status" value="1"/>
</dbReference>
<protein>
    <recommendedName>
        <fullName evidence="2">histidine kinase</fullName>
        <ecNumber evidence="2">2.7.13.3</ecNumber>
    </recommendedName>
</protein>
<dbReference type="InterPro" id="IPR004358">
    <property type="entry name" value="Sig_transdc_His_kin-like_C"/>
</dbReference>
<organism evidence="9">
    <name type="scientific">bioreactor metagenome</name>
    <dbReference type="NCBI Taxonomy" id="1076179"/>
    <lineage>
        <taxon>unclassified sequences</taxon>
        <taxon>metagenomes</taxon>
        <taxon>ecological metagenomes</taxon>
    </lineage>
</organism>
<dbReference type="AlphaFoldDB" id="A0A645C2W5"/>
<dbReference type="SUPFAM" id="SSF47384">
    <property type="entry name" value="Homodimeric domain of signal transducing histidine kinase"/>
    <property type="match status" value="1"/>
</dbReference>
<dbReference type="Pfam" id="PF00512">
    <property type="entry name" value="HisKA"/>
    <property type="match status" value="1"/>
</dbReference>
<dbReference type="SMART" id="SM00387">
    <property type="entry name" value="HATPase_c"/>
    <property type="match status" value="1"/>
</dbReference>
<dbReference type="GO" id="GO:0000156">
    <property type="term" value="F:phosphorelay response regulator activity"/>
    <property type="evidence" value="ECO:0007669"/>
    <property type="project" value="TreeGrafter"/>
</dbReference>
<dbReference type="SUPFAM" id="SSF55785">
    <property type="entry name" value="PYP-like sensor domain (PAS domain)"/>
    <property type="match status" value="1"/>
</dbReference>
<dbReference type="InterPro" id="IPR050351">
    <property type="entry name" value="BphY/WalK/GraS-like"/>
</dbReference>
<feature type="domain" description="Histidine kinase" evidence="7">
    <location>
        <begin position="123"/>
        <end position="338"/>
    </location>
</feature>
<evidence type="ECO:0000256" key="6">
    <source>
        <dbReference type="ARBA" id="ARBA00023136"/>
    </source>
</evidence>
<evidence type="ECO:0000256" key="5">
    <source>
        <dbReference type="ARBA" id="ARBA00022777"/>
    </source>
</evidence>
<keyword evidence="5 9" id="KW-0418">Kinase</keyword>
<evidence type="ECO:0000313" key="9">
    <source>
        <dbReference type="EMBL" id="MPM71698.1"/>
    </source>
</evidence>
<keyword evidence="6" id="KW-0472">Membrane</keyword>
<dbReference type="InterPro" id="IPR035965">
    <property type="entry name" value="PAS-like_dom_sf"/>
</dbReference>
<dbReference type="InterPro" id="IPR005467">
    <property type="entry name" value="His_kinase_dom"/>
</dbReference>
<dbReference type="PROSITE" id="PS50109">
    <property type="entry name" value="HIS_KIN"/>
    <property type="match status" value="1"/>
</dbReference>
<dbReference type="InterPro" id="IPR036097">
    <property type="entry name" value="HisK_dim/P_sf"/>
</dbReference>
<dbReference type="SUPFAM" id="SSF55874">
    <property type="entry name" value="ATPase domain of HSP90 chaperone/DNA topoisomerase II/histidine kinase"/>
    <property type="match status" value="1"/>
</dbReference>
<dbReference type="PROSITE" id="PS50112">
    <property type="entry name" value="PAS"/>
    <property type="match status" value="1"/>
</dbReference>
<dbReference type="PANTHER" id="PTHR42878">
    <property type="entry name" value="TWO-COMPONENT HISTIDINE KINASE"/>
    <property type="match status" value="1"/>
</dbReference>
<sequence>MWVNEVENYRFLAVNKATSRLFGFSAEKFLSQSLEVITVEEDRERLIQAAGKHFDGIYNTGPWRQINAIGATILVNLIFVRFEYANKPALLVTLVDMSRQRDIEESLRRTADERDAFESFSYSIAHDLRANIRAVSGYSQVLLEDYGTKMDDQAKSYMQRMKDASEQMSLIIDRMLMLSKLDHKEPSQDWVNLSEIAMKCAANHQRLEPTRKVQFLIQPDVFGLGDSELMTAALNNLIENAWKFTLPQANALIEFGSMKEQNNSEIYFVRDNGVGFEAKKAIDLFKPFQRFHPQADFPGSGIGLSIVARIVQRHGGKIWVESEPGKGATFYFTLKNKEEVAA</sequence>
<keyword evidence="4 9" id="KW-0808">Transferase</keyword>
<gene>
    <name evidence="9" type="primary">sasA_290</name>
    <name evidence="9" type="ORF">SDC9_118668</name>
</gene>
<dbReference type="GO" id="GO:0016020">
    <property type="term" value="C:membrane"/>
    <property type="evidence" value="ECO:0007669"/>
    <property type="project" value="UniProtKB-SubCell"/>
</dbReference>
<dbReference type="GO" id="GO:0007234">
    <property type="term" value="P:osmosensory signaling via phosphorelay pathway"/>
    <property type="evidence" value="ECO:0007669"/>
    <property type="project" value="TreeGrafter"/>
</dbReference>
<evidence type="ECO:0000256" key="3">
    <source>
        <dbReference type="ARBA" id="ARBA00022553"/>
    </source>
</evidence>
<dbReference type="Pfam" id="PF02518">
    <property type="entry name" value="HATPase_c"/>
    <property type="match status" value="1"/>
</dbReference>
<dbReference type="FunFam" id="3.30.565.10:FF:000006">
    <property type="entry name" value="Sensor histidine kinase WalK"/>
    <property type="match status" value="1"/>
</dbReference>
<dbReference type="PRINTS" id="PR00344">
    <property type="entry name" value="BCTRLSENSOR"/>
</dbReference>
<dbReference type="Gene3D" id="1.10.287.130">
    <property type="match status" value="1"/>
</dbReference>
<name>A0A645C2W5_9ZZZZ</name>
<dbReference type="InterPro" id="IPR003661">
    <property type="entry name" value="HisK_dim/P_dom"/>
</dbReference>
<keyword evidence="3" id="KW-0597">Phosphoprotein</keyword>
<dbReference type="EMBL" id="VSSQ01024276">
    <property type="protein sequence ID" value="MPM71698.1"/>
    <property type="molecule type" value="Genomic_DNA"/>
</dbReference>
<dbReference type="InterPro" id="IPR036890">
    <property type="entry name" value="HATPase_C_sf"/>
</dbReference>
<evidence type="ECO:0000256" key="4">
    <source>
        <dbReference type="ARBA" id="ARBA00022679"/>
    </source>
</evidence>
<evidence type="ECO:0000256" key="1">
    <source>
        <dbReference type="ARBA" id="ARBA00000085"/>
    </source>
</evidence>
<accession>A0A645C2W5</accession>
<evidence type="ECO:0000259" key="7">
    <source>
        <dbReference type="PROSITE" id="PS50109"/>
    </source>
</evidence>
<evidence type="ECO:0000256" key="2">
    <source>
        <dbReference type="ARBA" id="ARBA00012438"/>
    </source>
</evidence>
<comment type="caution">
    <text evidence="9">The sequence shown here is derived from an EMBL/GenBank/DDBJ whole genome shotgun (WGS) entry which is preliminary data.</text>
</comment>
<dbReference type="CDD" id="cd00082">
    <property type="entry name" value="HisKA"/>
    <property type="match status" value="1"/>
</dbReference>
<dbReference type="InterPro" id="IPR000014">
    <property type="entry name" value="PAS"/>
</dbReference>
<dbReference type="PANTHER" id="PTHR42878:SF15">
    <property type="entry name" value="BACTERIOPHYTOCHROME"/>
    <property type="match status" value="1"/>
</dbReference>
<dbReference type="GO" id="GO:0030295">
    <property type="term" value="F:protein kinase activator activity"/>
    <property type="evidence" value="ECO:0007669"/>
    <property type="project" value="TreeGrafter"/>
</dbReference>
<comment type="catalytic activity">
    <reaction evidence="1">
        <text>ATP + protein L-histidine = ADP + protein N-phospho-L-histidine.</text>
        <dbReference type="EC" id="2.7.13.3"/>
    </reaction>
</comment>
<proteinExistence type="predicted"/>
<dbReference type="InterPro" id="IPR003594">
    <property type="entry name" value="HATPase_dom"/>
</dbReference>
<dbReference type="GO" id="GO:0000155">
    <property type="term" value="F:phosphorelay sensor kinase activity"/>
    <property type="evidence" value="ECO:0007669"/>
    <property type="project" value="InterPro"/>
</dbReference>
<evidence type="ECO:0000259" key="8">
    <source>
        <dbReference type="PROSITE" id="PS50112"/>
    </source>
</evidence>
<feature type="domain" description="PAS" evidence="8">
    <location>
        <begin position="1"/>
        <end position="61"/>
    </location>
</feature>